<dbReference type="GO" id="GO:0004594">
    <property type="term" value="F:pantothenate kinase activity"/>
    <property type="evidence" value="ECO:0007669"/>
    <property type="project" value="TreeGrafter"/>
</dbReference>
<feature type="region of interest" description="Disordered" evidence="4">
    <location>
        <begin position="1"/>
        <end position="20"/>
    </location>
</feature>
<keyword evidence="3" id="KW-0173">Coenzyme A biosynthesis</keyword>
<name>A0A395S1T9_FUSSP</name>
<dbReference type="NCBIfam" id="TIGR01571">
    <property type="entry name" value="A_thal_Cys_rich"/>
    <property type="match status" value="1"/>
</dbReference>
<comment type="caution">
    <text evidence="5">The sequence shown here is derived from an EMBL/GenBank/DDBJ whole genome shotgun (WGS) entry which is preliminary data.</text>
</comment>
<dbReference type="InterPro" id="IPR004567">
    <property type="entry name" value="Type_II_PanK"/>
</dbReference>
<dbReference type="Pfam" id="PF04749">
    <property type="entry name" value="PLAC8"/>
    <property type="match status" value="1"/>
</dbReference>
<evidence type="ECO:0000313" key="5">
    <source>
        <dbReference type="EMBL" id="RGP66009.1"/>
    </source>
</evidence>
<evidence type="ECO:0000256" key="4">
    <source>
        <dbReference type="SAM" id="MobiDB-lite"/>
    </source>
</evidence>
<dbReference type="InterPro" id="IPR006461">
    <property type="entry name" value="PLAC_motif_containing"/>
</dbReference>
<protein>
    <submittedName>
        <fullName evidence="5">Pantothenate kinase</fullName>
    </submittedName>
</protein>
<dbReference type="GO" id="GO:0005524">
    <property type="term" value="F:ATP binding"/>
    <property type="evidence" value="ECO:0007669"/>
    <property type="project" value="UniProtKB-KW"/>
</dbReference>
<evidence type="ECO:0000313" key="6">
    <source>
        <dbReference type="Proteomes" id="UP000266152"/>
    </source>
</evidence>
<accession>A0A395S1T9</accession>
<keyword evidence="5" id="KW-0808">Transferase</keyword>
<gene>
    <name evidence="5" type="ORF">FSPOR_6835</name>
</gene>
<dbReference type="GO" id="GO:0005829">
    <property type="term" value="C:cytosol"/>
    <property type="evidence" value="ECO:0007669"/>
    <property type="project" value="TreeGrafter"/>
</dbReference>
<dbReference type="PANTHER" id="PTHR12280">
    <property type="entry name" value="PANTOTHENATE KINASE"/>
    <property type="match status" value="1"/>
</dbReference>
<feature type="compositionally biased region" description="Polar residues" evidence="4">
    <location>
        <begin position="1"/>
        <end position="13"/>
    </location>
</feature>
<dbReference type="PANTHER" id="PTHR12280:SF20">
    <property type="entry name" value="4'-PHOSPHOPANTETHEINE PHOSPHATASE"/>
    <property type="match status" value="1"/>
</dbReference>
<dbReference type="GO" id="GO:0005634">
    <property type="term" value="C:nucleus"/>
    <property type="evidence" value="ECO:0007669"/>
    <property type="project" value="TreeGrafter"/>
</dbReference>
<evidence type="ECO:0000256" key="1">
    <source>
        <dbReference type="ARBA" id="ARBA00022741"/>
    </source>
</evidence>
<evidence type="ECO:0000256" key="2">
    <source>
        <dbReference type="ARBA" id="ARBA00022840"/>
    </source>
</evidence>
<reference evidence="5 6" key="1">
    <citation type="journal article" date="2018" name="PLoS Pathog.">
        <title>Evolution of structural diversity of trichothecenes, a family of toxins produced by plant pathogenic and entomopathogenic fungi.</title>
        <authorList>
            <person name="Proctor R.H."/>
            <person name="McCormick S.P."/>
            <person name="Kim H.S."/>
            <person name="Cardoza R.E."/>
            <person name="Stanley A.M."/>
            <person name="Lindo L."/>
            <person name="Kelly A."/>
            <person name="Brown D.W."/>
            <person name="Lee T."/>
            <person name="Vaughan M.M."/>
            <person name="Alexander N.J."/>
            <person name="Busman M."/>
            <person name="Gutierrez S."/>
        </authorList>
    </citation>
    <scope>NUCLEOTIDE SEQUENCE [LARGE SCALE GENOMIC DNA]</scope>
    <source>
        <strain evidence="5 6">NRRL 3299</strain>
    </source>
</reference>
<sequence>MATPAQTNAQNNGPIDHNDLNEWKGRFNDVLARPSEHVNSKSPETSQPWQNSFFGCFSPISLCAITCCVPCVTFGKTHHRLQKNSNLEGYEPINTSCLMFWASTCVGLHWIPLALQRANLREKHNLQGSCLVDLATACCCGCCDLIQQDKEAEYREAQSAATGEGYKANEDETIVPSTPPKSHPYLLVNIGSGVSFFQVSENNQCQRISGSSFGGSALCGLLLLLTRARTYEDMLEQAEKGNNANVDKLIGDIYGMDYNRIGMKMTAVASTFCKAFSLEHRPEAEAETEAETQSVENPADIKSFSDADICHSLVFAVFNNIGQLATLHSRIHGNPDIYFTGPYVQNCQLLIRTLCIAVRYYSQGEKKAHVVVNQGQAGDLTA</sequence>
<evidence type="ECO:0000256" key="3">
    <source>
        <dbReference type="ARBA" id="ARBA00022993"/>
    </source>
</evidence>
<organism evidence="5 6">
    <name type="scientific">Fusarium sporotrichioides</name>
    <dbReference type="NCBI Taxonomy" id="5514"/>
    <lineage>
        <taxon>Eukaryota</taxon>
        <taxon>Fungi</taxon>
        <taxon>Dikarya</taxon>
        <taxon>Ascomycota</taxon>
        <taxon>Pezizomycotina</taxon>
        <taxon>Sordariomycetes</taxon>
        <taxon>Hypocreomycetidae</taxon>
        <taxon>Hypocreales</taxon>
        <taxon>Nectriaceae</taxon>
        <taxon>Fusarium</taxon>
    </lineage>
</organism>
<keyword evidence="2" id="KW-0067">ATP-binding</keyword>
<keyword evidence="6" id="KW-1185">Reference proteome</keyword>
<dbReference type="SUPFAM" id="SSF53067">
    <property type="entry name" value="Actin-like ATPase domain"/>
    <property type="match status" value="1"/>
</dbReference>
<dbReference type="GO" id="GO:0015937">
    <property type="term" value="P:coenzyme A biosynthetic process"/>
    <property type="evidence" value="ECO:0007669"/>
    <property type="project" value="UniProtKB-KW"/>
</dbReference>
<dbReference type="EMBL" id="PXOF01000097">
    <property type="protein sequence ID" value="RGP66009.1"/>
    <property type="molecule type" value="Genomic_DNA"/>
</dbReference>
<dbReference type="Proteomes" id="UP000266152">
    <property type="component" value="Unassembled WGS sequence"/>
</dbReference>
<dbReference type="Gene3D" id="3.30.420.40">
    <property type="match status" value="1"/>
</dbReference>
<keyword evidence="5" id="KW-0418">Kinase</keyword>
<dbReference type="InterPro" id="IPR043129">
    <property type="entry name" value="ATPase_NBD"/>
</dbReference>
<proteinExistence type="predicted"/>
<dbReference type="Pfam" id="PF03630">
    <property type="entry name" value="Fumble"/>
    <property type="match status" value="1"/>
</dbReference>
<dbReference type="AlphaFoldDB" id="A0A395S1T9"/>
<dbReference type="STRING" id="5514.A0A395S1T9"/>
<keyword evidence="1" id="KW-0547">Nucleotide-binding</keyword>